<keyword evidence="2 3" id="KW-0175">Coiled coil</keyword>
<evidence type="ECO:0000313" key="7">
    <source>
        <dbReference type="Proteomes" id="UP000184310"/>
    </source>
</evidence>
<dbReference type="PANTHER" id="PTHR32347">
    <property type="entry name" value="EFFLUX SYSTEM COMPONENT YKNX-RELATED"/>
    <property type="match status" value="1"/>
</dbReference>
<organism evidence="6 7">
    <name type="scientific">Clostridium cavendishii DSM 21758</name>
    <dbReference type="NCBI Taxonomy" id="1121302"/>
    <lineage>
        <taxon>Bacteria</taxon>
        <taxon>Bacillati</taxon>
        <taxon>Bacillota</taxon>
        <taxon>Clostridia</taxon>
        <taxon>Eubacteriales</taxon>
        <taxon>Clostridiaceae</taxon>
        <taxon>Clostridium</taxon>
    </lineage>
</organism>
<evidence type="ECO:0000256" key="4">
    <source>
        <dbReference type="SAM" id="Phobius"/>
    </source>
</evidence>
<evidence type="ECO:0000256" key="1">
    <source>
        <dbReference type="ARBA" id="ARBA00004196"/>
    </source>
</evidence>
<accession>A0A1M6I3X5</accession>
<dbReference type="GO" id="GO:0030313">
    <property type="term" value="C:cell envelope"/>
    <property type="evidence" value="ECO:0007669"/>
    <property type="project" value="UniProtKB-SubCell"/>
</dbReference>
<keyword evidence="4" id="KW-1133">Transmembrane helix</keyword>
<keyword evidence="7" id="KW-1185">Reference proteome</keyword>
<dbReference type="STRING" id="1121302.SAMN02745163_01682"/>
<reference evidence="6 7" key="1">
    <citation type="submission" date="2016-11" db="EMBL/GenBank/DDBJ databases">
        <authorList>
            <person name="Jaros S."/>
            <person name="Januszkiewicz K."/>
            <person name="Wedrychowicz H."/>
        </authorList>
    </citation>
    <scope>NUCLEOTIDE SEQUENCE [LARGE SCALE GENOMIC DNA]</scope>
    <source>
        <strain evidence="6 7">DSM 21758</strain>
    </source>
</reference>
<comment type="subcellular location">
    <subcellularLocation>
        <location evidence="1">Cell envelope</location>
    </subcellularLocation>
</comment>
<sequence length="407" mass="44615">MKKKMIIGTIVIVILGIIFSLSMIAKNKNKYKSVKTAVVSKGDIKSYLSTTGTIKSKNIKEYFGPQGKVSKINFKLGASVKKGDILVVYDIQDLNTPVKQAELQYNNAILQKQDLVNQSNQMTININDKNNKISDLTKSINDLNNQITSLNKPNNNQVSSQLDSIIKQRDSLVQQKNSLMQQRDALQPISNEKMQQADNAIKNSKLALDTAKENLAKNTGNIVSDVDGVVTAINVLEGGVGTQQQAAIVVQTINDLKVTISVGRYDIDKVKLDKSAIVKSSTNEYRGKVSKIYPVAEVSKTVASGEATIQVDVDLIENAPNLKVGFDADVDILLDEVKNVIKIPAESIKTDKNGKSFVYVVENNKAVEKEIKKEVRSETEVQVEGVNEGSRVILNPTDVIQNGTLVK</sequence>
<dbReference type="OrthoDB" id="11589at2"/>
<dbReference type="EMBL" id="FQZB01000007">
    <property type="protein sequence ID" value="SHJ29044.1"/>
    <property type="molecule type" value="Genomic_DNA"/>
</dbReference>
<feature type="domain" description="YknX-like C-terminal permuted SH3-like" evidence="5">
    <location>
        <begin position="340"/>
        <end position="407"/>
    </location>
</feature>
<dbReference type="Proteomes" id="UP000184310">
    <property type="component" value="Unassembled WGS sequence"/>
</dbReference>
<dbReference type="InterPro" id="IPR058637">
    <property type="entry name" value="YknX-like_C"/>
</dbReference>
<feature type="coiled-coil region" evidence="3">
    <location>
        <begin position="98"/>
        <end position="214"/>
    </location>
</feature>
<dbReference type="AlphaFoldDB" id="A0A1M6I3X5"/>
<evidence type="ECO:0000259" key="5">
    <source>
        <dbReference type="Pfam" id="PF25989"/>
    </source>
</evidence>
<dbReference type="Pfam" id="PF25989">
    <property type="entry name" value="YknX_C"/>
    <property type="match status" value="1"/>
</dbReference>
<evidence type="ECO:0000313" key="6">
    <source>
        <dbReference type="EMBL" id="SHJ29044.1"/>
    </source>
</evidence>
<gene>
    <name evidence="6" type="ORF">SAMN02745163_01682</name>
</gene>
<name>A0A1M6I3X5_9CLOT</name>
<feature type="transmembrane region" description="Helical" evidence="4">
    <location>
        <begin position="6"/>
        <end position="25"/>
    </location>
</feature>
<evidence type="ECO:0000256" key="2">
    <source>
        <dbReference type="ARBA" id="ARBA00023054"/>
    </source>
</evidence>
<dbReference type="PANTHER" id="PTHR32347:SF14">
    <property type="entry name" value="EFFLUX SYSTEM COMPONENT YKNX-RELATED"/>
    <property type="match status" value="1"/>
</dbReference>
<protein>
    <submittedName>
        <fullName evidence="6">HlyD family secretion protein</fullName>
    </submittedName>
</protein>
<dbReference type="Gene3D" id="2.40.50.100">
    <property type="match status" value="1"/>
</dbReference>
<keyword evidence="4" id="KW-0812">Transmembrane</keyword>
<proteinExistence type="predicted"/>
<dbReference type="Gene3D" id="2.40.30.170">
    <property type="match status" value="1"/>
</dbReference>
<dbReference type="Gene3D" id="6.20.50.140">
    <property type="match status" value="1"/>
</dbReference>
<dbReference type="InterPro" id="IPR050465">
    <property type="entry name" value="UPF0194_transport"/>
</dbReference>
<evidence type="ECO:0000256" key="3">
    <source>
        <dbReference type="SAM" id="Coils"/>
    </source>
</evidence>
<dbReference type="RefSeq" id="WP_072986226.1">
    <property type="nucleotide sequence ID" value="NZ_FQZB01000007.1"/>
</dbReference>
<keyword evidence="4" id="KW-0472">Membrane</keyword>